<dbReference type="Gene3D" id="3.20.20.450">
    <property type="entry name" value="EAL domain"/>
    <property type="match status" value="1"/>
</dbReference>
<dbReference type="PROSITE" id="PS50883">
    <property type="entry name" value="EAL"/>
    <property type="match status" value="1"/>
</dbReference>
<keyword evidence="1" id="KW-1133">Transmembrane helix</keyword>
<dbReference type="PROSITE" id="PS50924">
    <property type="entry name" value="MHYT"/>
    <property type="match status" value="1"/>
</dbReference>
<dbReference type="InterPro" id="IPR000700">
    <property type="entry name" value="PAS-assoc_C"/>
</dbReference>
<feature type="domain" description="PAC" evidence="3">
    <location>
        <begin position="323"/>
        <end position="375"/>
    </location>
</feature>
<dbReference type="InterPro" id="IPR043128">
    <property type="entry name" value="Rev_trsase/Diguanyl_cyclase"/>
</dbReference>
<evidence type="ECO:0000256" key="1">
    <source>
        <dbReference type="PROSITE-ProRule" id="PRU00244"/>
    </source>
</evidence>
<dbReference type="PROSITE" id="PS50887">
    <property type="entry name" value="GGDEF"/>
    <property type="match status" value="1"/>
</dbReference>
<dbReference type="NCBIfam" id="TIGR00229">
    <property type="entry name" value="sensory_box"/>
    <property type="match status" value="1"/>
</dbReference>
<dbReference type="Pfam" id="PF13426">
    <property type="entry name" value="PAS_9"/>
    <property type="match status" value="1"/>
</dbReference>
<dbReference type="PROSITE" id="PS50112">
    <property type="entry name" value="PAS"/>
    <property type="match status" value="1"/>
</dbReference>
<dbReference type="OrthoDB" id="9814202at2"/>
<dbReference type="SUPFAM" id="SSF141868">
    <property type="entry name" value="EAL domain-like"/>
    <property type="match status" value="1"/>
</dbReference>
<dbReference type="InterPro" id="IPR000160">
    <property type="entry name" value="GGDEF_dom"/>
</dbReference>
<keyword evidence="8" id="KW-1185">Reference proteome</keyword>
<accession>A0A6I4TVG2</accession>
<feature type="transmembrane region" description="Helical" evidence="1">
    <location>
        <begin position="211"/>
        <end position="238"/>
    </location>
</feature>
<dbReference type="InterPro" id="IPR035965">
    <property type="entry name" value="PAS-like_dom_sf"/>
</dbReference>
<comment type="caution">
    <text evidence="7">The sequence shown here is derived from an EMBL/GenBank/DDBJ whole genome shotgun (WGS) entry which is preliminary data.</text>
</comment>
<dbReference type="CDD" id="cd00130">
    <property type="entry name" value="PAS"/>
    <property type="match status" value="1"/>
</dbReference>
<dbReference type="Proteomes" id="UP000469430">
    <property type="component" value="Unassembled WGS sequence"/>
</dbReference>
<proteinExistence type="predicted"/>
<gene>
    <name evidence="7" type="ORF">GRI97_13200</name>
</gene>
<sequence length="930" mass="101615">MLPILLCIQNQHDPWIVALAALVCVMSALGATMLCRQIQWATQQARIGWLMTAGIVTGLGIWATHFIAMLGYDPGVIIGFDMLLTIGSLGIVVISTIAAMAVAMHRQNHWHSFSGALIMGGGIAGMHYAGMTALEMPAVILWDPAYVLASMVLVVLPLIIALPLALHRRSSATGLTAVLLITTAVVSLHFTGMTAISIIPSRAEVLNEALFTPATLSILVFAALLCVLALSGIAAIAARRTHRAVRDKDRQFTTLVNGITDYAIYMLDTSGKVTHWNSGAEQMLGYNAEDVLGRHVGTFFSPDHVAPDDVKQALAAATLGGHFAGESWQQRRNGSHFWAHSTLEKISDETGEHIGFAQITRDMTRIKEDQDKIEQARLHLDTALENMHQGLCLFGPDGRLILHNQRFLSMWQLSAEAIQPGMLLDDVARASMIARSGTDDVADRIIKMRDDLATALAQPDSPATVSEFGDDFVVSIATTRLGDGGWVSTFEDITHQRKSEARIAHMAMHDGLTGLANRSSFNASVDSSIEQAARNNARFGLAVIDMDGFKDINDTYGHAAGDDALKLIASRFKQVLKETETIARLGGDEFAAIMPFDDDRDLAEFVDRLNACFDLPWQPSENDFLLKASIGVAIYPDDGRTREQLCNNADLAMYRAKASLEERICYYEKGMDESARYRRQIAGELRSAIDRNEFYVLYQPQRSLKTQMLIGYEVLLRWQHPVRGLVSPAEFIPIAEETGEIFRIGEWVLREACAEAAKWDNELVIAVNISAVQLSQPNLPEILAQVLLETGLPARRLEIEITETAIIGDKARALHVLRRIKAMGIAIAIDDFGTGYSSLDTLNSFAFDKIKIDKSFLLLSHDRPQARAIIRAVLALGRSLDVPVLAEGVESNAHVDLLEAEGCEQVQGYLFGRPGAAPSLATLAIASSGG</sequence>
<evidence type="ECO:0000313" key="8">
    <source>
        <dbReference type="Proteomes" id="UP000469430"/>
    </source>
</evidence>
<organism evidence="7 8">
    <name type="scientific">Croceibacterium xixiisoli</name>
    <dbReference type="NCBI Taxonomy" id="1476466"/>
    <lineage>
        <taxon>Bacteria</taxon>
        <taxon>Pseudomonadati</taxon>
        <taxon>Pseudomonadota</taxon>
        <taxon>Alphaproteobacteria</taxon>
        <taxon>Sphingomonadales</taxon>
        <taxon>Erythrobacteraceae</taxon>
        <taxon>Croceibacterium</taxon>
    </lineage>
</organism>
<dbReference type="Gene3D" id="3.30.450.20">
    <property type="entry name" value="PAS domain"/>
    <property type="match status" value="2"/>
</dbReference>
<evidence type="ECO:0000259" key="3">
    <source>
        <dbReference type="PROSITE" id="PS50113"/>
    </source>
</evidence>
<dbReference type="NCBIfam" id="TIGR00254">
    <property type="entry name" value="GGDEF"/>
    <property type="match status" value="1"/>
</dbReference>
<dbReference type="GO" id="GO:0016020">
    <property type="term" value="C:membrane"/>
    <property type="evidence" value="ECO:0007669"/>
    <property type="project" value="UniProtKB-UniRule"/>
</dbReference>
<dbReference type="InterPro" id="IPR000014">
    <property type="entry name" value="PAS"/>
</dbReference>
<protein>
    <submittedName>
        <fullName evidence="7">EAL domain-containing protein</fullName>
    </submittedName>
</protein>
<dbReference type="Pfam" id="PF00990">
    <property type="entry name" value="GGDEF"/>
    <property type="match status" value="1"/>
</dbReference>
<dbReference type="InterPro" id="IPR029787">
    <property type="entry name" value="Nucleotide_cyclase"/>
</dbReference>
<dbReference type="PROSITE" id="PS50113">
    <property type="entry name" value="PAC"/>
    <property type="match status" value="1"/>
</dbReference>
<dbReference type="AlphaFoldDB" id="A0A6I4TVG2"/>
<evidence type="ECO:0000259" key="5">
    <source>
        <dbReference type="PROSITE" id="PS50887"/>
    </source>
</evidence>
<dbReference type="SMART" id="SM00091">
    <property type="entry name" value="PAS"/>
    <property type="match status" value="2"/>
</dbReference>
<feature type="transmembrane region" description="Helical" evidence="1">
    <location>
        <begin position="115"/>
        <end position="134"/>
    </location>
</feature>
<dbReference type="SUPFAM" id="SSF55785">
    <property type="entry name" value="PYP-like sensor domain (PAS domain)"/>
    <property type="match status" value="2"/>
</dbReference>
<dbReference type="SMART" id="SM00052">
    <property type="entry name" value="EAL"/>
    <property type="match status" value="1"/>
</dbReference>
<feature type="transmembrane region" description="Helical" evidence="1">
    <location>
        <begin position="15"/>
        <end position="35"/>
    </location>
</feature>
<evidence type="ECO:0000259" key="4">
    <source>
        <dbReference type="PROSITE" id="PS50883"/>
    </source>
</evidence>
<dbReference type="SMART" id="SM00267">
    <property type="entry name" value="GGDEF"/>
    <property type="match status" value="1"/>
</dbReference>
<dbReference type="CDD" id="cd01948">
    <property type="entry name" value="EAL"/>
    <property type="match status" value="1"/>
</dbReference>
<dbReference type="Pfam" id="PF12860">
    <property type="entry name" value="PAS_7"/>
    <property type="match status" value="1"/>
</dbReference>
<dbReference type="CDD" id="cd01949">
    <property type="entry name" value="GGDEF"/>
    <property type="match status" value="1"/>
</dbReference>
<dbReference type="PANTHER" id="PTHR44757">
    <property type="entry name" value="DIGUANYLATE CYCLASE DGCP"/>
    <property type="match status" value="1"/>
</dbReference>
<feature type="domain" description="MHYT" evidence="6">
    <location>
        <begin position="12"/>
        <end position="199"/>
    </location>
</feature>
<feature type="transmembrane region" description="Helical" evidence="1">
    <location>
        <begin position="178"/>
        <end position="199"/>
    </location>
</feature>
<dbReference type="InterPro" id="IPR035919">
    <property type="entry name" value="EAL_sf"/>
</dbReference>
<evidence type="ECO:0000259" key="6">
    <source>
        <dbReference type="PROSITE" id="PS50924"/>
    </source>
</evidence>
<dbReference type="RefSeq" id="WP_161391622.1">
    <property type="nucleotide sequence ID" value="NZ_JBHSCP010000001.1"/>
</dbReference>
<name>A0A6I4TVG2_9SPHN</name>
<feature type="transmembrane region" description="Helical" evidence="1">
    <location>
        <begin position="47"/>
        <end position="70"/>
    </location>
</feature>
<feature type="domain" description="GGDEF" evidence="5">
    <location>
        <begin position="537"/>
        <end position="669"/>
    </location>
</feature>
<dbReference type="InterPro" id="IPR005330">
    <property type="entry name" value="MHYT_dom"/>
</dbReference>
<feature type="transmembrane region" description="Helical" evidence="1">
    <location>
        <begin position="146"/>
        <end position="166"/>
    </location>
</feature>
<feature type="domain" description="EAL" evidence="4">
    <location>
        <begin position="678"/>
        <end position="928"/>
    </location>
</feature>
<feature type="transmembrane region" description="Helical" evidence="1">
    <location>
        <begin position="82"/>
        <end position="103"/>
    </location>
</feature>
<dbReference type="Gene3D" id="3.30.70.270">
    <property type="match status" value="1"/>
</dbReference>
<dbReference type="SUPFAM" id="SSF55073">
    <property type="entry name" value="Nucleotide cyclase"/>
    <property type="match status" value="1"/>
</dbReference>
<dbReference type="Pfam" id="PF03707">
    <property type="entry name" value="MHYT"/>
    <property type="match status" value="2"/>
</dbReference>
<keyword evidence="1" id="KW-0812">Transmembrane</keyword>
<dbReference type="InterPro" id="IPR001633">
    <property type="entry name" value="EAL_dom"/>
</dbReference>
<dbReference type="InterPro" id="IPR052155">
    <property type="entry name" value="Biofilm_reg_signaling"/>
</dbReference>
<evidence type="ECO:0000259" key="2">
    <source>
        <dbReference type="PROSITE" id="PS50112"/>
    </source>
</evidence>
<reference evidence="7 8" key="1">
    <citation type="submission" date="2019-12" db="EMBL/GenBank/DDBJ databases">
        <title>Genomic-based taxomic classification of the family Erythrobacteraceae.</title>
        <authorList>
            <person name="Xu L."/>
        </authorList>
    </citation>
    <scope>NUCLEOTIDE SEQUENCE [LARGE SCALE GENOMIC DNA]</scope>
    <source>
        <strain evidence="7 8">S36</strain>
    </source>
</reference>
<dbReference type="Pfam" id="PF00563">
    <property type="entry name" value="EAL"/>
    <property type="match status" value="1"/>
</dbReference>
<evidence type="ECO:0000313" key="7">
    <source>
        <dbReference type="EMBL" id="MXO99944.1"/>
    </source>
</evidence>
<feature type="domain" description="PAS" evidence="2">
    <location>
        <begin position="248"/>
        <end position="303"/>
    </location>
</feature>
<dbReference type="PANTHER" id="PTHR44757:SF2">
    <property type="entry name" value="BIOFILM ARCHITECTURE MAINTENANCE PROTEIN MBAA"/>
    <property type="match status" value="1"/>
</dbReference>
<keyword evidence="1" id="KW-0472">Membrane</keyword>
<dbReference type="EMBL" id="WTYJ01000002">
    <property type="protein sequence ID" value="MXO99944.1"/>
    <property type="molecule type" value="Genomic_DNA"/>
</dbReference>